<protein>
    <submittedName>
        <fullName evidence="2">Plasmid pRiA4b ORF-3 family protein</fullName>
    </submittedName>
</protein>
<sequence>MLALKCTQKLLKDMKTAPVELEHTYPFFSWHANLLQLQKKHIIFVNDATRLGFLVDGIRSGQVAKLKETFVTGVKEYLQLEGVRRGLVEQYFLEAGEISMGKTNDRSVLGTLNEMSFYSQTMRFDHTHDLSAMLNSMIYKPIDYEEPIQVFKKEIMNRYS</sequence>
<proteinExistence type="predicted"/>
<feature type="domain" description="DUF6933" evidence="1">
    <location>
        <begin position="4"/>
        <end position="149"/>
    </location>
</feature>
<dbReference type="AlphaFoldDB" id="A0A4P8XLU9"/>
<accession>A0A4P8XLU9</accession>
<keyword evidence="3" id="KW-1185">Reference proteome</keyword>
<name>A0A4P8XLU9_9BACL</name>
<gene>
    <name evidence="2" type="ORF">E6C60_2691</name>
</gene>
<dbReference type="InterPro" id="IPR053864">
    <property type="entry name" value="DUF6933"/>
</dbReference>
<dbReference type="OrthoDB" id="9801392at2"/>
<organism evidence="2 3">
    <name type="scientific">Paenibacillus algicola</name>
    <dbReference type="NCBI Taxonomy" id="2565926"/>
    <lineage>
        <taxon>Bacteria</taxon>
        <taxon>Bacillati</taxon>
        <taxon>Bacillota</taxon>
        <taxon>Bacilli</taxon>
        <taxon>Bacillales</taxon>
        <taxon>Paenibacillaceae</taxon>
        <taxon>Paenibacillus</taxon>
    </lineage>
</organism>
<evidence type="ECO:0000259" key="1">
    <source>
        <dbReference type="Pfam" id="PF22016"/>
    </source>
</evidence>
<dbReference type="EMBL" id="CP040396">
    <property type="protein sequence ID" value="QCT03403.1"/>
    <property type="molecule type" value="Genomic_DNA"/>
</dbReference>
<dbReference type="RefSeq" id="WP_138226285.1">
    <property type="nucleotide sequence ID" value="NZ_CP040396.1"/>
</dbReference>
<dbReference type="Pfam" id="PF22016">
    <property type="entry name" value="DUF6933"/>
    <property type="match status" value="1"/>
</dbReference>
<evidence type="ECO:0000313" key="3">
    <source>
        <dbReference type="Proteomes" id="UP000300879"/>
    </source>
</evidence>
<dbReference type="Proteomes" id="UP000300879">
    <property type="component" value="Chromosome"/>
</dbReference>
<reference evidence="2 3" key="1">
    <citation type="submission" date="2019-05" db="EMBL/GenBank/DDBJ databases">
        <authorList>
            <person name="Chen C."/>
        </authorList>
    </citation>
    <scope>NUCLEOTIDE SEQUENCE [LARGE SCALE GENOMIC DNA]</scope>
    <source>
        <strain evidence="2 3">HB172198</strain>
    </source>
</reference>
<dbReference type="KEGG" id="palo:E6C60_2691"/>
<evidence type="ECO:0000313" key="2">
    <source>
        <dbReference type="EMBL" id="QCT03403.1"/>
    </source>
</evidence>